<dbReference type="AlphaFoldDB" id="A0A6B2M0D0"/>
<dbReference type="Gene3D" id="3.30.1370.110">
    <property type="match status" value="1"/>
</dbReference>
<dbReference type="PANTHER" id="PTHR35562:SF2">
    <property type="entry name" value="DNA ENDONUCLEASE SMRA-RELATED"/>
    <property type="match status" value="1"/>
</dbReference>
<dbReference type="Proteomes" id="UP000478417">
    <property type="component" value="Unassembled WGS sequence"/>
</dbReference>
<dbReference type="EMBL" id="JAAGNX010000002">
    <property type="protein sequence ID" value="NDV62163.1"/>
    <property type="molecule type" value="Genomic_DNA"/>
</dbReference>
<dbReference type="InterPro" id="IPR036063">
    <property type="entry name" value="Smr_dom_sf"/>
</dbReference>
<proteinExistence type="predicted"/>
<accession>A0A6B2M0D0</accession>
<dbReference type="SUPFAM" id="SSF160443">
    <property type="entry name" value="SMR domain-like"/>
    <property type="match status" value="1"/>
</dbReference>
<evidence type="ECO:0000313" key="3">
    <source>
        <dbReference type="Proteomes" id="UP000478417"/>
    </source>
</evidence>
<reference evidence="2 3" key="1">
    <citation type="submission" date="2020-02" db="EMBL/GenBank/DDBJ databases">
        <title>Albibacoteraceae fam. nov., the first described family within the subdivision 4 Verrucomicrobia.</title>
        <authorList>
            <person name="Xi F."/>
        </authorList>
    </citation>
    <scope>NUCLEOTIDE SEQUENCE [LARGE SCALE GENOMIC DNA]</scope>
    <source>
        <strain evidence="2 3">CK1056</strain>
    </source>
</reference>
<organism evidence="2 3">
    <name type="scientific">Oceanipulchritudo coccoides</name>
    <dbReference type="NCBI Taxonomy" id="2706888"/>
    <lineage>
        <taxon>Bacteria</taxon>
        <taxon>Pseudomonadati</taxon>
        <taxon>Verrucomicrobiota</taxon>
        <taxon>Opitutia</taxon>
        <taxon>Puniceicoccales</taxon>
        <taxon>Oceanipulchritudinaceae</taxon>
        <taxon>Oceanipulchritudo</taxon>
    </lineage>
</organism>
<dbReference type="InterPro" id="IPR002625">
    <property type="entry name" value="Smr_dom"/>
</dbReference>
<evidence type="ECO:0000259" key="1">
    <source>
        <dbReference type="PROSITE" id="PS50828"/>
    </source>
</evidence>
<feature type="domain" description="Smr" evidence="1">
    <location>
        <begin position="25"/>
        <end position="100"/>
    </location>
</feature>
<evidence type="ECO:0000313" key="2">
    <source>
        <dbReference type="EMBL" id="NDV62163.1"/>
    </source>
</evidence>
<keyword evidence="3" id="KW-1185">Reference proteome</keyword>
<dbReference type="Pfam" id="PF01713">
    <property type="entry name" value="Smr"/>
    <property type="match status" value="1"/>
</dbReference>
<sequence length="101" mass="11167">MTTQNGEQESADFNDPLEVPVDGVLDLHTFHPREVKAVVLAYIEACEEKGIHELRIIHGKGMGVLRQQVHALLERHERVKSYTLAPGNAGGWGATLVSLRN</sequence>
<dbReference type="PROSITE" id="PS50828">
    <property type="entry name" value="SMR"/>
    <property type="match status" value="1"/>
</dbReference>
<dbReference type="PANTHER" id="PTHR35562">
    <property type="entry name" value="DNA ENDONUCLEASE SMRA-RELATED"/>
    <property type="match status" value="1"/>
</dbReference>
<dbReference type="SMART" id="SM00463">
    <property type="entry name" value="SMR"/>
    <property type="match status" value="1"/>
</dbReference>
<gene>
    <name evidence="2" type="ORF">G0Q06_06865</name>
</gene>
<dbReference type="RefSeq" id="WP_163963829.1">
    <property type="nucleotide sequence ID" value="NZ_JAAGNX010000002.1"/>
</dbReference>
<name>A0A6B2M0D0_9BACT</name>
<comment type="caution">
    <text evidence="2">The sequence shown here is derived from an EMBL/GenBank/DDBJ whole genome shotgun (WGS) entry which is preliminary data.</text>
</comment>
<protein>
    <submittedName>
        <fullName evidence="2">Smr/MutS family protein</fullName>
    </submittedName>
</protein>